<dbReference type="OrthoDB" id="7924799at2"/>
<dbReference type="RefSeq" id="WP_092879305.1">
    <property type="nucleotide sequence ID" value="NZ_FOVC01000012.1"/>
</dbReference>
<protein>
    <submittedName>
        <fullName evidence="1">Replication protein (RepL)</fullName>
    </submittedName>
</protein>
<evidence type="ECO:0000313" key="1">
    <source>
        <dbReference type="EMBL" id="SFN62147.1"/>
    </source>
</evidence>
<name>A0A1I5AI89_9GAMM</name>
<reference evidence="2" key="1">
    <citation type="submission" date="2016-10" db="EMBL/GenBank/DDBJ databases">
        <authorList>
            <person name="Varghese N."/>
            <person name="Submissions S."/>
        </authorList>
    </citation>
    <scope>NUCLEOTIDE SEQUENCE [LARGE SCALE GENOMIC DNA]</scope>
    <source>
        <strain evidence="2">N6PO6</strain>
    </source>
</reference>
<dbReference type="Proteomes" id="UP000242222">
    <property type="component" value="Unassembled WGS sequence"/>
</dbReference>
<proteinExistence type="predicted"/>
<organism evidence="1 2">
    <name type="scientific">Izhakiella capsodis</name>
    <dbReference type="NCBI Taxonomy" id="1367852"/>
    <lineage>
        <taxon>Bacteria</taxon>
        <taxon>Pseudomonadati</taxon>
        <taxon>Pseudomonadota</taxon>
        <taxon>Gammaproteobacteria</taxon>
        <taxon>Enterobacterales</taxon>
        <taxon>Erwiniaceae</taxon>
        <taxon>Izhakiella</taxon>
    </lineage>
</organism>
<dbReference type="EMBL" id="FOVC01000012">
    <property type="protein sequence ID" value="SFN62147.1"/>
    <property type="molecule type" value="Genomic_DNA"/>
</dbReference>
<evidence type="ECO:0000313" key="2">
    <source>
        <dbReference type="Proteomes" id="UP000242222"/>
    </source>
</evidence>
<dbReference type="AlphaFoldDB" id="A0A1I5AI89"/>
<gene>
    <name evidence="1" type="ORF">SAMN05216516_11220</name>
</gene>
<keyword evidence="2" id="KW-1185">Reference proteome</keyword>
<accession>A0A1I5AI89</accession>
<sequence>MNNNAYEKNPFILQNGIEIETKDKRRTIARGEKFESPEGERYERVIHSIQEVDKEKFVKLFISKIRVLFDLSLTGNKLFYIFLFSISDAIGKDQVYMNFETAKDIASQCDFNLSNPVFYRGIKELIDKQIIAPSKSKYIYYINPAVVFNGDRARFIEEIKIKNGDKNAKK</sequence>